<feature type="compositionally biased region" description="Polar residues" evidence="3">
    <location>
        <begin position="166"/>
        <end position="182"/>
    </location>
</feature>
<accession>A0A7Z0LNP4</accession>
<evidence type="ECO:0000313" key="6">
    <source>
        <dbReference type="Proteomes" id="UP000586119"/>
    </source>
</evidence>
<proteinExistence type="inferred from homology"/>
<dbReference type="AlphaFoldDB" id="A0A7Z0LNP4"/>
<evidence type="ECO:0000313" key="5">
    <source>
        <dbReference type="EMBL" id="NYS62312.1"/>
    </source>
</evidence>
<dbReference type="GO" id="GO:0009289">
    <property type="term" value="C:pilus"/>
    <property type="evidence" value="ECO:0007669"/>
    <property type="project" value="InterPro"/>
</dbReference>
<feature type="chain" id="PRO_5031351393" description="Curlin" evidence="4">
    <location>
        <begin position="31"/>
        <end position="182"/>
    </location>
</feature>
<dbReference type="GO" id="GO:0007155">
    <property type="term" value="P:cell adhesion"/>
    <property type="evidence" value="ECO:0007669"/>
    <property type="project" value="InterPro"/>
</dbReference>
<dbReference type="Pfam" id="PF07012">
    <property type="entry name" value="Curlin_rpt"/>
    <property type="match status" value="1"/>
</dbReference>
<evidence type="ECO:0000256" key="2">
    <source>
        <dbReference type="ARBA" id="ARBA00022729"/>
    </source>
</evidence>
<keyword evidence="6" id="KW-1185">Reference proteome</keyword>
<name>A0A7Z0LNP4_9GAMM</name>
<evidence type="ECO:0000256" key="3">
    <source>
        <dbReference type="SAM" id="MobiDB-lite"/>
    </source>
</evidence>
<dbReference type="InterPro" id="IPR009742">
    <property type="entry name" value="Curlin_rpt"/>
</dbReference>
<protein>
    <recommendedName>
        <fullName evidence="7">Curlin</fullName>
    </recommendedName>
</protein>
<evidence type="ECO:0000256" key="4">
    <source>
        <dbReference type="SAM" id="SignalP"/>
    </source>
</evidence>
<gene>
    <name evidence="5" type="ORF">HZS81_16280</name>
</gene>
<comment type="caution">
    <text evidence="5">The sequence shown here is derived from an EMBL/GenBank/DDBJ whole genome shotgun (WGS) entry which is preliminary data.</text>
</comment>
<dbReference type="RefSeq" id="WP_179931570.1">
    <property type="nucleotide sequence ID" value="NZ_JACCDF010000018.1"/>
</dbReference>
<dbReference type="Proteomes" id="UP000586119">
    <property type="component" value="Unassembled WGS sequence"/>
</dbReference>
<comment type="similarity">
    <text evidence="1">Belongs to the CsgA/CsgB family.</text>
</comment>
<dbReference type="EMBL" id="JACCDF010000018">
    <property type="protein sequence ID" value="NYS62312.1"/>
    <property type="molecule type" value="Genomic_DNA"/>
</dbReference>
<feature type="signal peptide" evidence="4">
    <location>
        <begin position="1"/>
        <end position="30"/>
    </location>
</feature>
<feature type="region of interest" description="Disordered" evidence="3">
    <location>
        <begin position="160"/>
        <end position="182"/>
    </location>
</feature>
<evidence type="ECO:0008006" key="7">
    <source>
        <dbReference type="Google" id="ProtNLM"/>
    </source>
</evidence>
<sequence>MEPLNAYNKSRLAKQVATFAFVVTASFVNATVPAEAANDDSWENMWESRVTQYVKSIDYSSYQGNVSIIQQNGNDNQASVVQSRSAGYQFANFAHIYQDGDNNQANILQSNGSNIGIIVQVGNEHKAAITQKGNKFQAEINQFGFGSDITLSQSQSGSGLRSISIEQQNHSGNAQPVTIDTY</sequence>
<organism evidence="5 6">
    <name type="scientific">Vreelandella salicampi</name>
    <dbReference type="NCBI Taxonomy" id="1449798"/>
    <lineage>
        <taxon>Bacteria</taxon>
        <taxon>Pseudomonadati</taxon>
        <taxon>Pseudomonadota</taxon>
        <taxon>Gammaproteobacteria</taxon>
        <taxon>Oceanospirillales</taxon>
        <taxon>Halomonadaceae</taxon>
        <taxon>Vreelandella</taxon>
    </lineage>
</organism>
<keyword evidence="2 4" id="KW-0732">Signal</keyword>
<reference evidence="5 6" key="1">
    <citation type="journal article" date="2015" name="Int. J. Syst. Evol. Microbiol.">
        <title>Halomonas salicampi sp. nov., a halotolerant and alkalitolerant bacterium isolated from a saltern soil.</title>
        <authorList>
            <person name="Lee J.C."/>
            <person name="Kim Y.S."/>
            <person name="Yun B.S."/>
            <person name="Whang K.S."/>
        </authorList>
    </citation>
    <scope>NUCLEOTIDE SEQUENCE [LARGE SCALE GENOMIC DNA]</scope>
    <source>
        <strain evidence="5 6">BH103</strain>
    </source>
</reference>
<evidence type="ECO:0000256" key="1">
    <source>
        <dbReference type="ARBA" id="ARBA00009766"/>
    </source>
</evidence>